<evidence type="ECO:0000313" key="8">
    <source>
        <dbReference type="RefSeq" id="XP_055874699.1"/>
    </source>
</evidence>
<dbReference type="OrthoDB" id="20825at2759"/>
<dbReference type="PANTHER" id="PTHR23113">
    <property type="entry name" value="GUANINE NUCLEOTIDE EXCHANGE FACTOR"/>
    <property type="match status" value="1"/>
</dbReference>
<evidence type="ECO:0000256" key="3">
    <source>
        <dbReference type="SAM" id="Coils"/>
    </source>
</evidence>
<dbReference type="PROSITE" id="PS50212">
    <property type="entry name" value="RASGEF_NTER"/>
    <property type="match status" value="1"/>
</dbReference>
<reference evidence="8" key="1">
    <citation type="submission" date="2025-08" db="UniProtKB">
        <authorList>
            <consortium name="RefSeq"/>
        </authorList>
    </citation>
    <scope>IDENTIFICATION</scope>
</reference>
<feature type="compositionally biased region" description="Low complexity" evidence="4">
    <location>
        <begin position="33"/>
        <end position="48"/>
    </location>
</feature>
<dbReference type="GO" id="GO:0005085">
    <property type="term" value="F:guanyl-nucleotide exchange factor activity"/>
    <property type="evidence" value="ECO:0007669"/>
    <property type="project" value="UniProtKB-KW"/>
</dbReference>
<dbReference type="Proteomes" id="UP001165740">
    <property type="component" value="Chromosome 2"/>
</dbReference>
<dbReference type="GO" id="GO:0005886">
    <property type="term" value="C:plasma membrane"/>
    <property type="evidence" value="ECO:0007669"/>
    <property type="project" value="TreeGrafter"/>
</dbReference>
<gene>
    <name evidence="8" type="primary">LOC106054506</name>
</gene>
<dbReference type="OMA" id="TWAKVQS"/>
<dbReference type="Gene3D" id="1.10.840.10">
    <property type="entry name" value="Ras guanine-nucleotide exchange factors catalytic domain"/>
    <property type="match status" value="1"/>
</dbReference>
<feature type="region of interest" description="Disordered" evidence="4">
    <location>
        <begin position="31"/>
        <end position="52"/>
    </location>
</feature>
<dbReference type="CDD" id="cd06224">
    <property type="entry name" value="REM"/>
    <property type="match status" value="1"/>
</dbReference>
<dbReference type="PANTHER" id="PTHR23113:SF356">
    <property type="entry name" value="FI05912P-RELATED"/>
    <property type="match status" value="1"/>
</dbReference>
<dbReference type="InterPro" id="IPR036964">
    <property type="entry name" value="RASGEF_cat_dom_sf"/>
</dbReference>
<dbReference type="SMART" id="SM00229">
    <property type="entry name" value="RasGEFN"/>
    <property type="match status" value="1"/>
</dbReference>
<evidence type="ECO:0000256" key="2">
    <source>
        <dbReference type="PROSITE-ProRule" id="PRU00168"/>
    </source>
</evidence>
<dbReference type="CDD" id="cd00155">
    <property type="entry name" value="RasGEF"/>
    <property type="match status" value="1"/>
</dbReference>
<protein>
    <submittedName>
        <fullName evidence="8">Ras-GEF domain-containing family member 1B-like isoform X1</fullName>
    </submittedName>
</protein>
<dbReference type="Pfam" id="PF00618">
    <property type="entry name" value="RasGEF_N"/>
    <property type="match status" value="1"/>
</dbReference>
<keyword evidence="1 2" id="KW-0344">Guanine-nucleotide releasing factor</keyword>
<dbReference type="Pfam" id="PF00617">
    <property type="entry name" value="RasGEF"/>
    <property type="match status" value="1"/>
</dbReference>
<dbReference type="PROSITE" id="PS00720">
    <property type="entry name" value="RASGEF"/>
    <property type="match status" value="1"/>
</dbReference>
<accession>A0A9W2ZI49</accession>
<dbReference type="InterPro" id="IPR001895">
    <property type="entry name" value="RASGEF_cat_dom"/>
</dbReference>
<dbReference type="SMART" id="SM00147">
    <property type="entry name" value="RasGEF"/>
    <property type="match status" value="1"/>
</dbReference>
<feature type="coiled-coil region" evidence="3">
    <location>
        <begin position="144"/>
        <end position="171"/>
    </location>
</feature>
<dbReference type="Gene3D" id="1.20.870.10">
    <property type="entry name" value="Son of sevenless (SoS) protein Chain: S domain 1"/>
    <property type="match status" value="1"/>
</dbReference>
<dbReference type="SUPFAM" id="SSF48366">
    <property type="entry name" value="Ras GEF"/>
    <property type="match status" value="1"/>
</dbReference>
<evidence type="ECO:0000256" key="4">
    <source>
        <dbReference type="SAM" id="MobiDB-lite"/>
    </source>
</evidence>
<dbReference type="InterPro" id="IPR000651">
    <property type="entry name" value="Ras-like_Gua-exchang_fac_N"/>
</dbReference>
<organism evidence="7 8">
    <name type="scientific">Biomphalaria glabrata</name>
    <name type="common">Bloodfluke planorb</name>
    <name type="synonym">Freshwater snail</name>
    <dbReference type="NCBI Taxonomy" id="6526"/>
    <lineage>
        <taxon>Eukaryota</taxon>
        <taxon>Metazoa</taxon>
        <taxon>Spiralia</taxon>
        <taxon>Lophotrochozoa</taxon>
        <taxon>Mollusca</taxon>
        <taxon>Gastropoda</taxon>
        <taxon>Heterobranchia</taxon>
        <taxon>Euthyneura</taxon>
        <taxon>Panpulmonata</taxon>
        <taxon>Hygrophila</taxon>
        <taxon>Lymnaeoidea</taxon>
        <taxon>Planorbidae</taxon>
        <taxon>Biomphalaria</taxon>
    </lineage>
</organism>
<dbReference type="PROSITE" id="PS50009">
    <property type="entry name" value="RASGEF_CAT"/>
    <property type="match status" value="1"/>
</dbReference>
<dbReference type="InterPro" id="IPR019804">
    <property type="entry name" value="Ras_G-nucl-exch_fac_CS"/>
</dbReference>
<keyword evidence="3" id="KW-0175">Coiled coil</keyword>
<evidence type="ECO:0000259" key="5">
    <source>
        <dbReference type="PROSITE" id="PS50009"/>
    </source>
</evidence>
<dbReference type="InterPro" id="IPR008937">
    <property type="entry name" value="Ras-like_GEF"/>
</dbReference>
<dbReference type="GeneID" id="106054506"/>
<dbReference type="GO" id="GO:0007265">
    <property type="term" value="P:Ras protein signal transduction"/>
    <property type="evidence" value="ECO:0007669"/>
    <property type="project" value="TreeGrafter"/>
</dbReference>
<dbReference type="InterPro" id="IPR023578">
    <property type="entry name" value="Ras_GEF_dom_sf"/>
</dbReference>
<feature type="domain" description="N-terminal Ras-GEF" evidence="6">
    <location>
        <begin position="267"/>
        <end position="397"/>
    </location>
</feature>
<evidence type="ECO:0000256" key="1">
    <source>
        <dbReference type="ARBA" id="ARBA00022658"/>
    </source>
</evidence>
<feature type="domain" description="Ras-GEF" evidence="5">
    <location>
        <begin position="433"/>
        <end position="680"/>
    </location>
</feature>
<keyword evidence="7" id="KW-1185">Reference proteome</keyword>
<proteinExistence type="predicted"/>
<evidence type="ECO:0000313" key="7">
    <source>
        <dbReference type="Proteomes" id="UP001165740"/>
    </source>
</evidence>
<dbReference type="RefSeq" id="XP_055874699.1">
    <property type="nucleotide sequence ID" value="XM_056018724.1"/>
</dbReference>
<dbReference type="AlphaFoldDB" id="A0A9W2ZI49"/>
<sequence>MFSLFSRSYNLLPVDIRHDVGRAQTLTPAMPYASDDSMSSSSASSLELSHSHDDTLSSTDSFCNSEDGDCHHVQLRNHHHQHHYRQHSICSSVHSHRDTIGYKESVEAVELSSIQMEVTTRLLEGEKKRLLLLKHNLELCLSHVEASKAEIEMLKENIVRIEQKCKHLDEEYRVGCKEALVRRINMGSKSSRSQPAIGVKQTAKQRPTIFGTVTQPQCVQPKTKNRESIGAQMLSLAQMFGSGSGYMGTDNNNHTEKDCERDALIFENGNLHSGPLEALIQHLVPTSDYYPDRTYTFAFLLSSRLFIRPHDLLAEVLKLCVLQQNLTHDNVDKVKLGKFGPHIVNLLSEWTETFPYDFRDERMMKQLRDITQRVIAIYPDLRKEINNLSYNLVTKLTNLKSYEESLNRIETEERQKAQTQLVASTDIMELCPSPLVLAQQLTHIELERLSMIGPEEFVQAFTKERLQSEMLNIQDMKITHNLESYVQWFNRLSYLVASEITSQIKKKNRIKMVEYFIDVAKECINIGNFNSLMAIIAGMNLSPVTRLKKTWAKVNRDKLKILEHQMDPSNNFGSYRSCLKAAMWRSEGAAEEREKIVIPFFSLFVKDLYFLNEGCSSRQEDGSVNFQKCWQMAKQISDLISWQQVECPFERNKVLINYLLTTPIYKETMLSLASYECETAETSYDRERYKQIKSQTSL</sequence>
<evidence type="ECO:0000259" key="6">
    <source>
        <dbReference type="PROSITE" id="PS50212"/>
    </source>
</evidence>
<name>A0A9W2ZI49_BIOGL</name>